<dbReference type="WBParaSite" id="ACRNAN_scaffold206.g18666.t1">
    <property type="protein sequence ID" value="ACRNAN_scaffold206.g18666.t1"/>
    <property type="gene ID" value="ACRNAN_scaffold206.g18666"/>
</dbReference>
<comment type="similarity">
    <text evidence="1">Belongs to the CAF1 family.</text>
</comment>
<dbReference type="InterPro" id="IPR036397">
    <property type="entry name" value="RNaseH_sf"/>
</dbReference>
<evidence type="ECO:0000256" key="1">
    <source>
        <dbReference type="ARBA" id="ARBA00008372"/>
    </source>
</evidence>
<dbReference type="InterPro" id="IPR051181">
    <property type="entry name" value="CAF1_poly(A)_ribonucleases"/>
</dbReference>
<keyword evidence="2" id="KW-1185">Reference proteome</keyword>
<dbReference type="PANTHER" id="PTHR15092">
    <property type="entry name" value="POLY A -SPECIFIC RIBONUCLEASE/TARGET OF EGR1, MEMBER 1"/>
    <property type="match status" value="1"/>
</dbReference>
<evidence type="ECO:0000313" key="3">
    <source>
        <dbReference type="WBParaSite" id="ACRNAN_scaffold206.g18666.t1"/>
    </source>
</evidence>
<dbReference type="InterPro" id="IPR006941">
    <property type="entry name" value="RNase_CAF1"/>
</dbReference>
<dbReference type="InterPro" id="IPR012337">
    <property type="entry name" value="RNaseH-like_sf"/>
</dbReference>
<dbReference type="Pfam" id="PF04857">
    <property type="entry name" value="CAF1"/>
    <property type="match status" value="2"/>
</dbReference>
<name>A0A914DA96_9BILA</name>
<reference evidence="3" key="1">
    <citation type="submission" date="2022-11" db="UniProtKB">
        <authorList>
            <consortium name="WormBaseParasite"/>
        </authorList>
    </citation>
    <scope>IDENTIFICATION</scope>
</reference>
<dbReference type="Proteomes" id="UP000887540">
    <property type="component" value="Unplaced"/>
</dbReference>
<dbReference type="SUPFAM" id="SSF53098">
    <property type="entry name" value="Ribonuclease H-like"/>
    <property type="match status" value="1"/>
</dbReference>
<dbReference type="PANTHER" id="PTHR15092:SF37">
    <property type="entry name" value="TARGET OF EGR1 PROTEIN 1"/>
    <property type="match status" value="1"/>
</dbReference>
<dbReference type="GO" id="GO:0034472">
    <property type="term" value="P:snRNA 3'-end processing"/>
    <property type="evidence" value="ECO:0007669"/>
    <property type="project" value="TreeGrafter"/>
</dbReference>
<dbReference type="GO" id="GO:0017069">
    <property type="term" value="F:snRNA binding"/>
    <property type="evidence" value="ECO:0007669"/>
    <property type="project" value="TreeGrafter"/>
</dbReference>
<dbReference type="GO" id="GO:0015030">
    <property type="term" value="C:Cajal body"/>
    <property type="evidence" value="ECO:0007669"/>
    <property type="project" value="TreeGrafter"/>
</dbReference>
<dbReference type="Gene3D" id="3.30.420.10">
    <property type="entry name" value="Ribonuclease H-like superfamily/Ribonuclease H"/>
    <property type="match status" value="1"/>
</dbReference>
<accession>A0A914DA96</accession>
<proteinExistence type="inferred from homology"/>
<evidence type="ECO:0000313" key="2">
    <source>
        <dbReference type="Proteomes" id="UP000887540"/>
    </source>
</evidence>
<dbReference type="AlphaFoldDB" id="A0A914DA96"/>
<dbReference type="GO" id="GO:0000175">
    <property type="term" value="F:3'-5'-RNA exonuclease activity"/>
    <property type="evidence" value="ECO:0007669"/>
    <property type="project" value="TreeGrafter"/>
</dbReference>
<organism evidence="2 3">
    <name type="scientific">Acrobeloides nanus</name>
    <dbReference type="NCBI Taxonomy" id="290746"/>
    <lineage>
        <taxon>Eukaryota</taxon>
        <taxon>Metazoa</taxon>
        <taxon>Ecdysozoa</taxon>
        <taxon>Nematoda</taxon>
        <taxon>Chromadorea</taxon>
        <taxon>Rhabditida</taxon>
        <taxon>Tylenchina</taxon>
        <taxon>Cephalobomorpha</taxon>
        <taxon>Cephaloboidea</taxon>
        <taxon>Cephalobidae</taxon>
        <taxon>Acrobeloides</taxon>
    </lineage>
</organism>
<protein>
    <submittedName>
        <fullName evidence="3">Uncharacterized protein</fullName>
    </submittedName>
</protein>
<sequence length="443" mass="51833">MLPERVPVVEINKNNLNLLWPSLLIAIRRAQLISIDLELSGLGNRSGLTSKSFEDRYENIRKTTQTHSIFSIGISTFELKEISENPKRIEYDCQVFNILAWSEMNFTVEPEALIFLSGHHFDFNKLINEGLRYAKKGNDTLHILFEEILSCGVSLCFHNGLIDLMFIYQHFYEDLPTSSSAFLANLSDWFTPIEEENHMQSLLLDSKYIAEYSERTSASFLEYIFRKYQRVNFEEFHHGKVYLDLEFPINIQRSDDIEWIECQLPMHFINKEFHAESNAGSELCQSFANHGYCHNRMNGKCVKLHDVDLILDAEEKKARKERERRKRRYEKIKRISYTKENLSLFYKTDENELRTTEKNMLSNFTIRGSHRAGMDSFMTGFATLFPQRMTLFRTKKLDAALAGRLPLAGKKFPLQIQKSAYANQSEKHVQKWARIRAKRAAFN</sequence>